<gene>
    <name evidence="9" type="ORF">ITP53_00610</name>
</gene>
<evidence type="ECO:0000256" key="6">
    <source>
        <dbReference type="ARBA" id="ARBA00023136"/>
    </source>
</evidence>
<dbReference type="AlphaFoldDB" id="A0A931A154"/>
<dbReference type="InterPro" id="IPR035906">
    <property type="entry name" value="MetI-like_sf"/>
</dbReference>
<evidence type="ECO:0000256" key="3">
    <source>
        <dbReference type="ARBA" id="ARBA00022475"/>
    </source>
</evidence>
<dbReference type="PANTHER" id="PTHR43386:SF25">
    <property type="entry name" value="PEPTIDE ABC TRANSPORTER PERMEASE PROTEIN"/>
    <property type="match status" value="1"/>
</dbReference>
<keyword evidence="3" id="KW-1003">Cell membrane</keyword>
<sequence length="288" mass="30329">MTIDGLSRPHTTSAPVGGRRRAARWPFRVCVAILGVAVAAAVFAPLVAPYAPDATDFSIIWAPPGPAHWLGTDQLGRDVLSRVIHGARPSLLGAIALLAFATVLGVAIGVVAAWWRGWVDTVLARVTDVMFAFPGLLFVVLIIAVFDRGSAPAIIGMGLAFAPVIAKFTRAIALEELARPYIDAYRLQGIGGFQLIGRYVLPNLLPTLVGYLVVLFGEGLMSLASLNFLGFGAQPPSSEWGLMVQEGRAGVIQGFFGPAIIPGLTIAVVVVATNVVGVRLSDKLAVRT</sequence>
<comment type="caution">
    <text evidence="9">The sequence shown here is derived from an EMBL/GenBank/DDBJ whole genome shotgun (WGS) entry which is preliminary data.</text>
</comment>
<keyword evidence="4 7" id="KW-0812">Transmembrane</keyword>
<feature type="domain" description="ABC transmembrane type-1" evidence="8">
    <location>
        <begin position="87"/>
        <end position="277"/>
    </location>
</feature>
<name>A0A931A154_9ACTN</name>
<evidence type="ECO:0000256" key="1">
    <source>
        <dbReference type="ARBA" id="ARBA00004651"/>
    </source>
</evidence>
<comment type="similarity">
    <text evidence="7">Belongs to the binding-protein-dependent transport system permease family.</text>
</comment>
<evidence type="ECO:0000256" key="5">
    <source>
        <dbReference type="ARBA" id="ARBA00022989"/>
    </source>
</evidence>
<keyword evidence="5 7" id="KW-1133">Transmembrane helix</keyword>
<dbReference type="SUPFAM" id="SSF161098">
    <property type="entry name" value="MetI-like"/>
    <property type="match status" value="1"/>
</dbReference>
<evidence type="ECO:0000313" key="10">
    <source>
        <dbReference type="Proteomes" id="UP000605361"/>
    </source>
</evidence>
<evidence type="ECO:0000313" key="9">
    <source>
        <dbReference type="EMBL" id="MBF8184272.1"/>
    </source>
</evidence>
<dbReference type="Proteomes" id="UP000605361">
    <property type="component" value="Unassembled WGS sequence"/>
</dbReference>
<dbReference type="GO" id="GO:0005886">
    <property type="term" value="C:plasma membrane"/>
    <property type="evidence" value="ECO:0007669"/>
    <property type="project" value="UniProtKB-SubCell"/>
</dbReference>
<accession>A0A931A154</accession>
<comment type="subcellular location">
    <subcellularLocation>
        <location evidence="1 7">Cell membrane</location>
        <topology evidence="1 7">Multi-pass membrane protein</topology>
    </subcellularLocation>
</comment>
<dbReference type="InterPro" id="IPR000515">
    <property type="entry name" value="MetI-like"/>
</dbReference>
<dbReference type="CDD" id="cd06261">
    <property type="entry name" value="TM_PBP2"/>
    <property type="match status" value="1"/>
</dbReference>
<dbReference type="Gene3D" id="1.10.3720.10">
    <property type="entry name" value="MetI-like"/>
    <property type="match status" value="1"/>
</dbReference>
<dbReference type="RefSeq" id="WP_195893259.1">
    <property type="nucleotide sequence ID" value="NZ_JADOGI010000001.1"/>
</dbReference>
<evidence type="ECO:0000259" key="8">
    <source>
        <dbReference type="PROSITE" id="PS50928"/>
    </source>
</evidence>
<evidence type="ECO:0000256" key="4">
    <source>
        <dbReference type="ARBA" id="ARBA00022692"/>
    </source>
</evidence>
<keyword evidence="6 7" id="KW-0472">Membrane</keyword>
<feature type="transmembrane region" description="Helical" evidence="7">
    <location>
        <begin position="91"/>
        <end position="115"/>
    </location>
</feature>
<keyword evidence="10" id="KW-1185">Reference proteome</keyword>
<reference evidence="9" key="1">
    <citation type="submission" date="2020-11" db="EMBL/GenBank/DDBJ databases">
        <title>Whole-genome analyses of Nonomuraea sp. K274.</title>
        <authorList>
            <person name="Veyisoglu A."/>
        </authorList>
    </citation>
    <scope>NUCLEOTIDE SEQUENCE</scope>
    <source>
        <strain evidence="9">K274</strain>
    </source>
</reference>
<dbReference type="PANTHER" id="PTHR43386">
    <property type="entry name" value="OLIGOPEPTIDE TRANSPORT SYSTEM PERMEASE PROTEIN APPC"/>
    <property type="match status" value="1"/>
</dbReference>
<proteinExistence type="inferred from homology"/>
<organism evidence="9 10">
    <name type="scientific">Nonomuraea cypriaca</name>
    <dbReference type="NCBI Taxonomy" id="1187855"/>
    <lineage>
        <taxon>Bacteria</taxon>
        <taxon>Bacillati</taxon>
        <taxon>Actinomycetota</taxon>
        <taxon>Actinomycetes</taxon>
        <taxon>Streptosporangiales</taxon>
        <taxon>Streptosporangiaceae</taxon>
        <taxon>Nonomuraea</taxon>
    </lineage>
</organism>
<feature type="transmembrane region" description="Helical" evidence="7">
    <location>
        <begin position="29"/>
        <end position="48"/>
    </location>
</feature>
<dbReference type="PROSITE" id="PS50928">
    <property type="entry name" value="ABC_TM1"/>
    <property type="match status" value="1"/>
</dbReference>
<evidence type="ECO:0000256" key="7">
    <source>
        <dbReference type="RuleBase" id="RU363032"/>
    </source>
</evidence>
<dbReference type="Pfam" id="PF00528">
    <property type="entry name" value="BPD_transp_1"/>
    <property type="match status" value="1"/>
</dbReference>
<feature type="transmembrane region" description="Helical" evidence="7">
    <location>
        <begin position="251"/>
        <end position="277"/>
    </location>
</feature>
<dbReference type="EMBL" id="JADOGI010000001">
    <property type="protein sequence ID" value="MBF8184272.1"/>
    <property type="molecule type" value="Genomic_DNA"/>
</dbReference>
<evidence type="ECO:0000256" key="2">
    <source>
        <dbReference type="ARBA" id="ARBA00022448"/>
    </source>
</evidence>
<feature type="transmembrane region" description="Helical" evidence="7">
    <location>
        <begin position="122"/>
        <end position="145"/>
    </location>
</feature>
<dbReference type="GO" id="GO:0055085">
    <property type="term" value="P:transmembrane transport"/>
    <property type="evidence" value="ECO:0007669"/>
    <property type="project" value="InterPro"/>
</dbReference>
<feature type="transmembrane region" description="Helical" evidence="7">
    <location>
        <begin position="151"/>
        <end position="169"/>
    </location>
</feature>
<dbReference type="InterPro" id="IPR050366">
    <property type="entry name" value="BP-dependent_transpt_permease"/>
</dbReference>
<keyword evidence="2 7" id="KW-0813">Transport</keyword>
<protein>
    <submittedName>
        <fullName evidence="9">ABC transporter permease</fullName>
    </submittedName>
</protein>